<evidence type="ECO:0000259" key="9">
    <source>
        <dbReference type="Pfam" id="PF12704"/>
    </source>
</evidence>
<dbReference type="GO" id="GO:0098797">
    <property type="term" value="C:plasma membrane protein complex"/>
    <property type="evidence" value="ECO:0007669"/>
    <property type="project" value="TreeGrafter"/>
</dbReference>
<feature type="domain" description="MacB-like periplasmic core" evidence="9">
    <location>
        <begin position="20"/>
        <end position="260"/>
    </location>
</feature>
<organism evidence="10 11">
    <name type="scientific">Pelodictyon luteolum</name>
    <dbReference type="NCBI Taxonomy" id="1100"/>
    <lineage>
        <taxon>Bacteria</taxon>
        <taxon>Pseudomonadati</taxon>
        <taxon>Chlorobiota</taxon>
        <taxon>Chlorobiia</taxon>
        <taxon>Chlorobiales</taxon>
        <taxon>Chlorobiaceae</taxon>
        <taxon>Chlorobium/Pelodictyon group</taxon>
        <taxon>Pelodictyon</taxon>
    </lineage>
</organism>
<evidence type="ECO:0000259" key="8">
    <source>
        <dbReference type="Pfam" id="PF02687"/>
    </source>
</evidence>
<proteinExistence type="inferred from homology"/>
<dbReference type="Pfam" id="PF12704">
    <property type="entry name" value="MacB_PCD"/>
    <property type="match status" value="1"/>
</dbReference>
<dbReference type="PANTHER" id="PTHR30489">
    <property type="entry name" value="LIPOPROTEIN-RELEASING SYSTEM TRANSMEMBRANE PROTEIN LOLE"/>
    <property type="match status" value="1"/>
</dbReference>
<feature type="transmembrane region" description="Helical" evidence="7">
    <location>
        <begin position="286"/>
        <end position="311"/>
    </location>
</feature>
<evidence type="ECO:0000256" key="7">
    <source>
        <dbReference type="SAM" id="Phobius"/>
    </source>
</evidence>
<evidence type="ECO:0000256" key="6">
    <source>
        <dbReference type="ARBA" id="ARBA00023136"/>
    </source>
</evidence>
<dbReference type="AlphaFoldDB" id="A0A165L6K1"/>
<comment type="caution">
    <text evidence="10">The sequence shown here is derived from an EMBL/GenBank/DDBJ whole genome shotgun (WGS) entry which is preliminary data.</text>
</comment>
<keyword evidence="5 7" id="KW-1133">Transmembrane helix</keyword>
<keyword evidence="3" id="KW-1003">Cell membrane</keyword>
<comment type="similarity">
    <text evidence="2">Belongs to the ABC-4 integral membrane protein family. LolC/E subfamily.</text>
</comment>
<evidence type="ECO:0000256" key="3">
    <source>
        <dbReference type="ARBA" id="ARBA00022475"/>
    </source>
</evidence>
<evidence type="ECO:0000256" key="2">
    <source>
        <dbReference type="ARBA" id="ARBA00005236"/>
    </source>
</evidence>
<dbReference type="Proteomes" id="UP000076481">
    <property type="component" value="Unassembled WGS sequence"/>
</dbReference>
<evidence type="ECO:0000313" key="10">
    <source>
        <dbReference type="EMBL" id="KZK73630.1"/>
    </source>
</evidence>
<keyword evidence="6 7" id="KW-0472">Membrane</keyword>
<evidence type="ECO:0000256" key="1">
    <source>
        <dbReference type="ARBA" id="ARBA00004651"/>
    </source>
</evidence>
<reference evidence="10 11" key="1">
    <citation type="submission" date="2016-03" db="EMBL/GenBank/DDBJ databases">
        <title>Speciation and ecological success in dimly lit waters: horizontal gene transfer in a green sulfur bacteria bloom unveiled by metagenomic assembly.</title>
        <authorList>
            <person name="Llorens-Mares T."/>
            <person name="Liu Z."/>
            <person name="Allen L.Z."/>
            <person name="Rusch D.B."/>
            <person name="Craig M.T."/>
            <person name="Dupont C.L."/>
            <person name="Bryant D.A."/>
            <person name="Casamayor E.O."/>
        </authorList>
    </citation>
    <scope>NUCLEOTIDE SEQUENCE [LARGE SCALE GENOMIC DNA]</scope>
    <source>
        <strain evidence="10">CIII</strain>
    </source>
</reference>
<feature type="transmembrane region" description="Helical" evidence="7">
    <location>
        <begin position="21"/>
        <end position="40"/>
    </location>
</feature>
<dbReference type="InterPro" id="IPR025857">
    <property type="entry name" value="MacB_PCD"/>
</dbReference>
<feature type="transmembrane region" description="Helical" evidence="7">
    <location>
        <begin position="332"/>
        <end position="365"/>
    </location>
</feature>
<evidence type="ECO:0000256" key="4">
    <source>
        <dbReference type="ARBA" id="ARBA00022692"/>
    </source>
</evidence>
<dbReference type="RefSeq" id="WP_303682332.1">
    <property type="nucleotide sequence ID" value="NZ_LVWG01000035.1"/>
</dbReference>
<name>A0A165L6K1_PELLU</name>
<protein>
    <submittedName>
        <fullName evidence="10">ABC transporter permease</fullName>
    </submittedName>
</protein>
<dbReference type="PANTHER" id="PTHR30489:SF0">
    <property type="entry name" value="LIPOPROTEIN-RELEASING SYSTEM TRANSMEMBRANE PROTEIN LOLE"/>
    <property type="match status" value="1"/>
</dbReference>
<gene>
    <name evidence="10" type="ORF">A3K90_08435</name>
</gene>
<dbReference type="InterPro" id="IPR051447">
    <property type="entry name" value="Lipoprotein-release_system"/>
</dbReference>
<keyword evidence="4 7" id="KW-0812">Transmembrane</keyword>
<feature type="transmembrane region" description="Helical" evidence="7">
    <location>
        <begin position="385"/>
        <end position="403"/>
    </location>
</feature>
<evidence type="ECO:0000256" key="5">
    <source>
        <dbReference type="ARBA" id="ARBA00022989"/>
    </source>
</evidence>
<accession>A0A165L6K1</accession>
<feature type="domain" description="ABC3 transporter permease C-terminal" evidence="8">
    <location>
        <begin position="289"/>
        <end position="413"/>
    </location>
</feature>
<dbReference type="GO" id="GO:0044874">
    <property type="term" value="P:lipoprotein localization to outer membrane"/>
    <property type="evidence" value="ECO:0007669"/>
    <property type="project" value="TreeGrafter"/>
</dbReference>
<comment type="subcellular location">
    <subcellularLocation>
        <location evidence="1">Cell membrane</location>
        <topology evidence="1">Multi-pass membrane protein</topology>
    </subcellularLocation>
</comment>
<evidence type="ECO:0000313" key="11">
    <source>
        <dbReference type="Proteomes" id="UP000076481"/>
    </source>
</evidence>
<dbReference type="Pfam" id="PF02687">
    <property type="entry name" value="FtsX"/>
    <property type="match status" value="1"/>
</dbReference>
<dbReference type="InterPro" id="IPR003838">
    <property type="entry name" value="ABC3_permease_C"/>
</dbReference>
<dbReference type="EMBL" id="LVWG01000035">
    <property type="protein sequence ID" value="KZK73630.1"/>
    <property type="molecule type" value="Genomic_DNA"/>
</dbReference>
<sequence>MLKTLFQIAMRHLLGRRRQSLTTIIGVAVSTMVLITTISLTRGLLDSFVETIIDVAPHITLKGEKIDPVPVNVIAGTRPSSVAFVVDNIEKLERDEVRSYRRILSVLAAAPYDLLVRAASPYVESQVMLVKGRLNEPLLLKGVDLEREDSISGIKGKLTEGDAALFARTANGLLVGRTVAREMELKLNDEVTIIPGTGPSRQCKVSGIFFSGVNATDNSVYSSLKLAQIVEGMPPDKVSGIALKVQDPLNNTALARELQSLTGYRTLTWQEANSGVLSLFARIGTIVFSLVAFVGVVSGFGVANILVTTVFEKSRDIAIMKSFGFSRLQLVSLFVLEGFLVGLVGAVLGGILAIGSIDIFASIPIENSQGPISKTGFSMSTNPLYFLYVIGVTVFISTFAAIFPSARAAKLEPVQVLRDSSL</sequence>